<proteinExistence type="predicted"/>
<accession>A0A517YLG6</accession>
<reference evidence="1 2" key="1">
    <citation type="submission" date="2019-02" db="EMBL/GenBank/DDBJ databases">
        <title>Deep-cultivation of Planctomycetes and their phenomic and genomic characterization uncovers novel biology.</title>
        <authorList>
            <person name="Wiegand S."/>
            <person name="Jogler M."/>
            <person name="Boedeker C."/>
            <person name="Pinto D."/>
            <person name="Vollmers J."/>
            <person name="Rivas-Marin E."/>
            <person name="Kohn T."/>
            <person name="Peeters S.H."/>
            <person name="Heuer A."/>
            <person name="Rast P."/>
            <person name="Oberbeckmann S."/>
            <person name="Bunk B."/>
            <person name="Jeske O."/>
            <person name="Meyerdierks A."/>
            <person name="Storesund J.E."/>
            <person name="Kallscheuer N."/>
            <person name="Luecker S."/>
            <person name="Lage O.M."/>
            <person name="Pohl T."/>
            <person name="Merkel B.J."/>
            <person name="Hornburger P."/>
            <person name="Mueller R.-W."/>
            <person name="Bruemmer F."/>
            <person name="Labrenz M."/>
            <person name="Spormann A.M."/>
            <person name="Op den Camp H."/>
            <person name="Overmann J."/>
            <person name="Amann R."/>
            <person name="Jetten M.S.M."/>
            <person name="Mascher T."/>
            <person name="Medema M.H."/>
            <person name="Devos D.P."/>
            <person name="Kaster A.-K."/>
            <person name="Ovreas L."/>
            <person name="Rohde M."/>
            <person name="Galperin M.Y."/>
            <person name="Jogler C."/>
        </authorList>
    </citation>
    <scope>NUCLEOTIDE SEQUENCE [LARGE SCALE GENOMIC DNA]</scope>
    <source>
        <strain evidence="1 2">ETA_A8</strain>
    </source>
</reference>
<protein>
    <submittedName>
        <fullName evidence="1">Uncharacterized protein</fullName>
    </submittedName>
</protein>
<dbReference type="AlphaFoldDB" id="A0A517YLG6"/>
<dbReference type="KEGG" id="aagg:ETAA8_62060"/>
<organism evidence="1 2">
    <name type="scientific">Anatilimnocola aggregata</name>
    <dbReference type="NCBI Taxonomy" id="2528021"/>
    <lineage>
        <taxon>Bacteria</taxon>
        <taxon>Pseudomonadati</taxon>
        <taxon>Planctomycetota</taxon>
        <taxon>Planctomycetia</taxon>
        <taxon>Pirellulales</taxon>
        <taxon>Pirellulaceae</taxon>
        <taxon>Anatilimnocola</taxon>
    </lineage>
</organism>
<dbReference type="OrthoDB" id="301232at2"/>
<gene>
    <name evidence="1" type="ORF">ETAA8_62060</name>
</gene>
<name>A0A517YLG6_9BACT</name>
<evidence type="ECO:0000313" key="1">
    <source>
        <dbReference type="EMBL" id="QDU31053.1"/>
    </source>
</evidence>
<dbReference type="EMBL" id="CP036274">
    <property type="protein sequence ID" value="QDU31053.1"/>
    <property type="molecule type" value="Genomic_DNA"/>
</dbReference>
<sequence length="269" mass="30357">MGLSEAVISNIVTIVSEGREFIGRYKDNPGQPSDYGFFSSDFAREHDLSLYFDVIHLAHFGVEDPHLRIPVVIPTAARLACDYFLGDWRENTIVYYEPCDRQKCREVLNWVDEFRMGVLSALLARDYEVLAAICSYVKDDLPPDDGAWRRTIADRRALYFLAEVLPHFVLAHWAAVPPTSTLNKPRAAALQRGIQCIAAGDPVACAKYVTKLVREFIRLDFRPRHSRVPVSWDASILFAAAGLRWPNGLQLPCEVMDFILTKESVGLAN</sequence>
<dbReference type="Proteomes" id="UP000315017">
    <property type="component" value="Chromosome"/>
</dbReference>
<evidence type="ECO:0000313" key="2">
    <source>
        <dbReference type="Proteomes" id="UP000315017"/>
    </source>
</evidence>
<keyword evidence="2" id="KW-1185">Reference proteome</keyword>
<dbReference type="RefSeq" id="WP_145097548.1">
    <property type="nucleotide sequence ID" value="NZ_CP036274.1"/>
</dbReference>